<accession>A0A2V2W4Y5</accession>
<protein>
    <submittedName>
        <fullName evidence="1">Uncharacterized protein</fullName>
    </submittedName>
</protein>
<dbReference type="VEuPathDB" id="TriTrypDB:ECC02_000979"/>
<dbReference type="VEuPathDB" id="TriTrypDB:TcG_06197"/>
<dbReference type="VEuPathDB" id="TriTrypDB:BCY84_12666"/>
<dbReference type="VEuPathDB" id="TriTrypDB:TcCL_NonESM07373"/>
<sequence length="290" mass="33882">MMEDAMEHYFQGYRFTQAPPVTMEQLAQDFKLGTTPDMLNAIQKSPALNTERIRRSLDSLLNARHFLAPLEQYVQELEDLASLALKDESCEVVDGVLRGAVWLSKAAVALHEKFHYDPLEYALKELRKSDLPIERLERRVLEKKEQKERAINEELPGEALNFLTSQVDLSNDLLLMNKARLDLVQLLSNDVREMKPLIDAVIKDARRSVELLKGRIERDLPLVKKDLESLSHDTQNTEEHIKYLQQVIPMPTRMHTRNFARLRMMRRICGRCCWRRCRSWSTSLKKRMIL</sequence>
<proteinExistence type="predicted"/>
<dbReference type="AlphaFoldDB" id="A0A2V2W4Y5"/>
<dbReference type="Proteomes" id="UP000246078">
    <property type="component" value="Unassembled WGS sequence"/>
</dbReference>
<reference evidence="1 2" key="1">
    <citation type="journal article" date="2018" name="Microb. Genom.">
        <title>Expanding an expanded genome: long-read sequencing of Trypanosoma cruzi.</title>
        <authorList>
            <person name="Berna L."/>
            <person name="Rodriguez M."/>
            <person name="Chiribao M.L."/>
            <person name="Parodi-Talice A."/>
            <person name="Pita S."/>
            <person name="Rijo G."/>
            <person name="Alvarez-Valin F."/>
            <person name="Robello C."/>
        </authorList>
    </citation>
    <scope>NUCLEOTIDE SEQUENCE [LARGE SCALE GENOMIC DNA]</scope>
    <source>
        <strain evidence="1 2">TCC</strain>
    </source>
</reference>
<dbReference type="VEuPathDB" id="TriTrypDB:Tc_MARK_8321"/>
<dbReference type="VEuPathDB" id="TriTrypDB:C3747_171g117"/>
<organism evidence="1 2">
    <name type="scientific">Trypanosoma cruzi</name>
    <dbReference type="NCBI Taxonomy" id="5693"/>
    <lineage>
        <taxon>Eukaryota</taxon>
        <taxon>Discoba</taxon>
        <taxon>Euglenozoa</taxon>
        <taxon>Kinetoplastea</taxon>
        <taxon>Metakinetoplastina</taxon>
        <taxon>Trypanosomatida</taxon>
        <taxon>Trypanosomatidae</taxon>
        <taxon>Trypanosoma</taxon>
        <taxon>Schizotrypanum</taxon>
    </lineage>
</organism>
<gene>
    <name evidence="1" type="ORF">C3747_171g117</name>
</gene>
<comment type="caution">
    <text evidence="1">The sequence shown here is derived from an EMBL/GenBank/DDBJ whole genome shotgun (WGS) entry which is preliminary data.</text>
</comment>
<dbReference type="VEuPathDB" id="TriTrypDB:TcCLB.508547.160"/>
<dbReference type="EMBL" id="PRFC01000171">
    <property type="protein sequence ID" value="PWV03680.1"/>
    <property type="molecule type" value="Genomic_DNA"/>
</dbReference>
<evidence type="ECO:0000313" key="1">
    <source>
        <dbReference type="EMBL" id="PWV03680.1"/>
    </source>
</evidence>
<dbReference type="VEuPathDB" id="TriTrypDB:C4B63_45g228"/>
<evidence type="ECO:0000313" key="2">
    <source>
        <dbReference type="Proteomes" id="UP000246078"/>
    </source>
</evidence>
<name>A0A2V2W4Y5_TRYCR</name>
<dbReference type="VEuPathDB" id="TriTrypDB:TCSYLVIO_009787"/>
<dbReference type="VEuPathDB" id="TriTrypDB:TCDM_08188"/>
<dbReference type="VEuPathDB" id="TriTrypDB:TcBrA4_0000730"/>